<evidence type="ECO:0000313" key="1">
    <source>
        <dbReference type="EMBL" id="PSV47491.1"/>
    </source>
</evidence>
<sequence length="60" mass="6846">MTNVERKVKSVIKVNKLNFQLINNKNSQLSMILTTGLIPINLINRYHFDNGESDSGMICH</sequence>
<accession>A0A2T3L929</accession>
<name>A0A2T3L929_9GAMM</name>
<protein>
    <submittedName>
        <fullName evidence="1">Uncharacterized protein</fullName>
    </submittedName>
</protein>
<dbReference type="AlphaFoldDB" id="A0A2T3L929"/>
<organism evidence="1 2">
    <name type="scientific">Photobacterium indicum</name>
    <dbReference type="NCBI Taxonomy" id="81447"/>
    <lineage>
        <taxon>Bacteria</taxon>
        <taxon>Pseudomonadati</taxon>
        <taxon>Pseudomonadota</taxon>
        <taxon>Gammaproteobacteria</taxon>
        <taxon>Vibrionales</taxon>
        <taxon>Vibrionaceae</taxon>
        <taxon>Photobacterium</taxon>
    </lineage>
</organism>
<dbReference type="EMBL" id="PYOC01000003">
    <property type="protein sequence ID" value="PSV47491.1"/>
    <property type="molecule type" value="Genomic_DNA"/>
</dbReference>
<reference evidence="1 2" key="1">
    <citation type="submission" date="2018-03" db="EMBL/GenBank/DDBJ databases">
        <title>Whole genome sequencing of Histamine producing bacteria.</title>
        <authorList>
            <person name="Butler K."/>
        </authorList>
    </citation>
    <scope>NUCLEOTIDE SEQUENCE [LARGE SCALE GENOMIC DNA]</scope>
    <source>
        <strain evidence="1 2">ATCC 19614</strain>
    </source>
</reference>
<gene>
    <name evidence="1" type="ORF">C9J47_11475</name>
</gene>
<proteinExistence type="predicted"/>
<comment type="caution">
    <text evidence="1">The sequence shown here is derived from an EMBL/GenBank/DDBJ whole genome shotgun (WGS) entry which is preliminary data.</text>
</comment>
<keyword evidence="2" id="KW-1185">Reference proteome</keyword>
<dbReference type="Proteomes" id="UP000241803">
    <property type="component" value="Unassembled WGS sequence"/>
</dbReference>
<evidence type="ECO:0000313" key="2">
    <source>
        <dbReference type="Proteomes" id="UP000241803"/>
    </source>
</evidence>